<evidence type="ECO:0000313" key="1">
    <source>
        <dbReference type="EMBL" id="EDO53601.1"/>
    </source>
</evidence>
<name>A0ABC9NA64_BACUC</name>
<dbReference type="Proteomes" id="UP000004110">
    <property type="component" value="Unassembled WGS sequence"/>
</dbReference>
<protein>
    <submittedName>
        <fullName evidence="1">Uncharacterized protein</fullName>
    </submittedName>
</protein>
<keyword evidence="2" id="KW-1185">Reference proteome</keyword>
<dbReference type="AlphaFoldDB" id="A0ABC9NA64"/>
<gene>
    <name evidence="1" type="ORF">BACUNI_02880</name>
</gene>
<dbReference type="EMBL" id="AAYH02000045">
    <property type="protein sequence ID" value="EDO53601.1"/>
    <property type="molecule type" value="Genomic_DNA"/>
</dbReference>
<comment type="caution">
    <text evidence="1">The sequence shown here is derived from an EMBL/GenBank/DDBJ whole genome shotgun (WGS) entry which is preliminary data.</text>
</comment>
<reference evidence="1" key="1">
    <citation type="submission" date="2007-06" db="EMBL/GenBank/DDBJ databases">
        <authorList>
            <person name="Fulton L."/>
            <person name="Clifton S."/>
            <person name="Fulton B."/>
            <person name="Xu J."/>
            <person name="Minx P."/>
            <person name="Pepin K.H."/>
            <person name="Johnson M."/>
            <person name="Thiruvilangam P."/>
            <person name="Bhonagiri V."/>
            <person name="Nash W.E."/>
            <person name="Mardis E.R."/>
            <person name="Wilson R.K."/>
        </authorList>
    </citation>
    <scope>NUCLEOTIDE SEQUENCE [LARGE SCALE GENOMIC DNA]</scope>
    <source>
        <strain evidence="1">ATCC 8492</strain>
    </source>
</reference>
<accession>A0ABC9NA64</accession>
<organism evidence="1 2">
    <name type="scientific">Bacteroides uniformis (strain ATCC 8492 / DSM 6597 / CCUG 4942 / CIP 103695 / JCM 5828 / KCTC 5204 / NCTC 13054 / VPI 0061)</name>
    <dbReference type="NCBI Taxonomy" id="411479"/>
    <lineage>
        <taxon>Bacteria</taxon>
        <taxon>Pseudomonadati</taxon>
        <taxon>Bacteroidota</taxon>
        <taxon>Bacteroidia</taxon>
        <taxon>Bacteroidales</taxon>
        <taxon>Bacteroidaceae</taxon>
        <taxon>Bacteroides</taxon>
    </lineage>
</organism>
<proteinExistence type="predicted"/>
<reference evidence="1" key="2">
    <citation type="submission" date="2013-11" db="EMBL/GenBank/DDBJ databases">
        <title>Draft genome sequence of Bacteroides uniformis (ATCC 8492).</title>
        <authorList>
            <person name="Sudarsanam P."/>
            <person name="Ley R."/>
            <person name="Guruge J."/>
            <person name="Turnbaugh P.J."/>
            <person name="Mahowald M."/>
            <person name="Liep D."/>
            <person name="Gordon J."/>
        </authorList>
    </citation>
    <scope>NUCLEOTIDE SEQUENCE</scope>
    <source>
        <strain evidence="1">ATCC 8492</strain>
    </source>
</reference>
<evidence type="ECO:0000313" key="2">
    <source>
        <dbReference type="Proteomes" id="UP000004110"/>
    </source>
</evidence>
<sequence length="37" mass="4034">MRVKDCGESECHGVMPWIKVSTSPYAKAGRLPQGNSL</sequence>